<keyword evidence="4" id="KW-0472">Membrane</keyword>
<evidence type="ECO:0000256" key="1">
    <source>
        <dbReference type="ARBA" id="ARBA00004141"/>
    </source>
</evidence>
<feature type="transmembrane region" description="Helical" evidence="4">
    <location>
        <begin position="421"/>
        <end position="444"/>
    </location>
</feature>
<name>A0A8H6XRH9_9AGAR</name>
<feature type="transmembrane region" description="Helical" evidence="4">
    <location>
        <begin position="286"/>
        <end position="306"/>
    </location>
</feature>
<gene>
    <name evidence="6" type="ORF">MSAN_01890000</name>
</gene>
<dbReference type="InterPro" id="IPR020846">
    <property type="entry name" value="MFS_dom"/>
</dbReference>
<dbReference type="InterPro" id="IPR050327">
    <property type="entry name" value="Proton-linked_MCT"/>
</dbReference>
<keyword evidence="7" id="KW-1185">Reference proteome</keyword>
<dbReference type="OrthoDB" id="6509908at2759"/>
<feature type="transmembrane region" description="Helical" evidence="4">
    <location>
        <begin position="456"/>
        <end position="477"/>
    </location>
</feature>
<dbReference type="PROSITE" id="PS50850">
    <property type="entry name" value="MFS"/>
    <property type="match status" value="1"/>
</dbReference>
<feature type="domain" description="Major facilitator superfamily (MFS) profile" evidence="5">
    <location>
        <begin position="190"/>
        <end position="572"/>
    </location>
</feature>
<dbReference type="CDD" id="cd17352">
    <property type="entry name" value="MFS_MCT_SLC16"/>
    <property type="match status" value="1"/>
</dbReference>
<feature type="transmembrane region" description="Helical" evidence="4">
    <location>
        <begin position="232"/>
        <end position="250"/>
    </location>
</feature>
<dbReference type="PANTHER" id="PTHR11360:SF177">
    <property type="entry name" value="RIBOFLAVIN TRANSPORTER MCH5"/>
    <property type="match status" value="1"/>
</dbReference>
<dbReference type="GO" id="GO:0022857">
    <property type="term" value="F:transmembrane transporter activity"/>
    <property type="evidence" value="ECO:0007669"/>
    <property type="project" value="InterPro"/>
</dbReference>
<evidence type="ECO:0000259" key="5">
    <source>
        <dbReference type="PROSITE" id="PS50850"/>
    </source>
</evidence>
<protein>
    <submittedName>
        <fullName evidence="6">Putative transporter MCH4</fullName>
    </submittedName>
</protein>
<feature type="transmembrane region" description="Helical" evidence="4">
    <location>
        <begin position="192"/>
        <end position="212"/>
    </location>
</feature>
<dbReference type="Proteomes" id="UP000623467">
    <property type="component" value="Unassembled WGS sequence"/>
</dbReference>
<dbReference type="EMBL" id="JACAZH010000020">
    <property type="protein sequence ID" value="KAF7345139.1"/>
    <property type="molecule type" value="Genomic_DNA"/>
</dbReference>
<evidence type="ECO:0000256" key="4">
    <source>
        <dbReference type="SAM" id="Phobius"/>
    </source>
</evidence>
<dbReference type="PANTHER" id="PTHR11360">
    <property type="entry name" value="MONOCARBOXYLATE TRANSPORTER"/>
    <property type="match status" value="1"/>
</dbReference>
<dbReference type="InterPro" id="IPR036259">
    <property type="entry name" value="MFS_trans_sf"/>
</dbReference>
<feature type="region of interest" description="Disordered" evidence="3">
    <location>
        <begin position="150"/>
        <end position="186"/>
    </location>
</feature>
<comment type="caution">
    <text evidence="6">The sequence shown here is derived from an EMBL/GenBank/DDBJ whole genome shotgun (WGS) entry which is preliminary data.</text>
</comment>
<feature type="transmembrane region" description="Helical" evidence="4">
    <location>
        <begin position="483"/>
        <end position="506"/>
    </location>
</feature>
<feature type="transmembrane region" description="Helical" evidence="4">
    <location>
        <begin position="551"/>
        <end position="572"/>
    </location>
</feature>
<evidence type="ECO:0000256" key="2">
    <source>
        <dbReference type="ARBA" id="ARBA00006727"/>
    </source>
</evidence>
<feature type="transmembrane region" description="Helical" evidence="4">
    <location>
        <begin position="518"/>
        <end position="539"/>
    </location>
</feature>
<dbReference type="InterPro" id="IPR011701">
    <property type="entry name" value="MFS"/>
</dbReference>
<comment type="similarity">
    <text evidence="2">Belongs to the major facilitator superfamily. Monocarboxylate porter (TC 2.A.1.13) family.</text>
</comment>
<evidence type="ECO:0000256" key="3">
    <source>
        <dbReference type="SAM" id="MobiDB-lite"/>
    </source>
</evidence>
<dbReference type="GO" id="GO:0016020">
    <property type="term" value="C:membrane"/>
    <property type="evidence" value="ECO:0007669"/>
    <property type="project" value="UniProtKB-SubCell"/>
</dbReference>
<feature type="compositionally biased region" description="Basic and acidic residues" evidence="3">
    <location>
        <begin position="154"/>
        <end position="165"/>
    </location>
</feature>
<reference evidence="6" key="1">
    <citation type="submission" date="2020-05" db="EMBL/GenBank/DDBJ databases">
        <title>Mycena genomes resolve the evolution of fungal bioluminescence.</title>
        <authorList>
            <person name="Tsai I.J."/>
        </authorList>
    </citation>
    <scope>NUCLEOTIDE SEQUENCE</scope>
    <source>
        <strain evidence="6">160909Yilan</strain>
    </source>
</reference>
<sequence length="580" mass="63345">MVGPISNCRKVSRRPRALYLSRVLVHEQPTCCFRCALKDKWTYHGCRGKGYWQPALAHYQPQLEPTLERSTRFVHWRIIIAAMSIESFLSPCAPFGGSASSPRVTLFLGQCLLPFFFLKGDETNIYVRVSGALPSFSSKIIRMASLEEGEGEGSDVRPSLEDKEIATQSDRASSSYHLNSTPHSPEGSTRGYLTMFGAFMALFCTFGQMNAFGTFQTWYAEHQLSHLEPSTIAWIGSLQLWVFFFSGGLIGQFFDAYGPQPIMLIGSIVYIFSIMMTSISTHYYQYMLAHGVLFGLGVGMLFYPSLSSTATYFCKYRATALGIVASGSSFGGIMYPILLRRLFQLVGFGWGVRISGLLSGVMCCVGTLTVTSASLKKQRMTCRFSETLADSRFLLLAAGSSFVALGLFIPFFYIIDYGNHLAIPAQMSFIVLAVMNTGGVVGRIAPAWLSDIFGRFNLLAPAAFLSGLLCVVFWLFARSLVPLMLFAAAYGFTSGAFISVITPCVAQISDIQQIGSRIGLLYSIISFPALVGGPAAGALLEAGKGQYSGMILFAGLTVITGSLLIFAAKLMIDPRLFARV</sequence>
<accession>A0A8H6XRH9</accession>
<proteinExistence type="inferred from homology"/>
<keyword evidence="4" id="KW-1133">Transmembrane helix</keyword>
<keyword evidence="4" id="KW-0812">Transmembrane</keyword>
<dbReference type="AlphaFoldDB" id="A0A8H6XRH9"/>
<feature type="transmembrane region" description="Helical" evidence="4">
    <location>
        <begin position="318"/>
        <end position="338"/>
    </location>
</feature>
<comment type="subcellular location">
    <subcellularLocation>
        <location evidence="1">Membrane</location>
        <topology evidence="1">Multi-pass membrane protein</topology>
    </subcellularLocation>
</comment>
<feature type="transmembrane region" description="Helical" evidence="4">
    <location>
        <begin position="393"/>
        <end position="415"/>
    </location>
</feature>
<feature type="transmembrane region" description="Helical" evidence="4">
    <location>
        <begin position="350"/>
        <end position="373"/>
    </location>
</feature>
<dbReference type="Pfam" id="PF07690">
    <property type="entry name" value="MFS_1"/>
    <property type="match status" value="1"/>
</dbReference>
<feature type="compositionally biased region" description="Polar residues" evidence="3">
    <location>
        <begin position="166"/>
        <end position="186"/>
    </location>
</feature>
<evidence type="ECO:0000313" key="6">
    <source>
        <dbReference type="EMBL" id="KAF7345139.1"/>
    </source>
</evidence>
<evidence type="ECO:0000313" key="7">
    <source>
        <dbReference type="Proteomes" id="UP000623467"/>
    </source>
</evidence>
<dbReference type="SUPFAM" id="SSF103473">
    <property type="entry name" value="MFS general substrate transporter"/>
    <property type="match status" value="1"/>
</dbReference>
<organism evidence="6 7">
    <name type="scientific">Mycena sanguinolenta</name>
    <dbReference type="NCBI Taxonomy" id="230812"/>
    <lineage>
        <taxon>Eukaryota</taxon>
        <taxon>Fungi</taxon>
        <taxon>Dikarya</taxon>
        <taxon>Basidiomycota</taxon>
        <taxon>Agaricomycotina</taxon>
        <taxon>Agaricomycetes</taxon>
        <taxon>Agaricomycetidae</taxon>
        <taxon>Agaricales</taxon>
        <taxon>Marasmiineae</taxon>
        <taxon>Mycenaceae</taxon>
        <taxon>Mycena</taxon>
    </lineage>
</organism>
<feature type="transmembrane region" description="Helical" evidence="4">
    <location>
        <begin position="262"/>
        <end position="280"/>
    </location>
</feature>
<dbReference type="Gene3D" id="1.20.1250.20">
    <property type="entry name" value="MFS general substrate transporter like domains"/>
    <property type="match status" value="2"/>
</dbReference>